<dbReference type="InterPro" id="IPR037407">
    <property type="entry name" value="MLP_fam"/>
</dbReference>
<dbReference type="Gene3D" id="3.90.820.10">
    <property type="entry name" value="Structural Genomics, Unknown Function 30-nov-00 1gh9 Mol_id"/>
    <property type="match status" value="1"/>
</dbReference>
<dbReference type="SUPFAM" id="SSF160582">
    <property type="entry name" value="MbtH-like"/>
    <property type="match status" value="1"/>
</dbReference>
<dbReference type="RefSeq" id="WP_190605484.1">
    <property type="nucleotide sequence ID" value="NZ_CP021056.1"/>
</dbReference>
<name>A0A975Y629_9NOST</name>
<proteinExistence type="predicted"/>
<evidence type="ECO:0000259" key="1">
    <source>
        <dbReference type="SMART" id="SM00923"/>
    </source>
</evidence>
<protein>
    <submittedName>
        <fullName evidence="2">MbtH domain protein</fullName>
    </submittedName>
</protein>
<dbReference type="InterPro" id="IPR038020">
    <property type="entry name" value="MbtH-like_sf"/>
</dbReference>
<sequence>MQTTSEETTIYKVVVNHEEQYSIWPADRENSPGWRDAGKNGLKSECLEYIKAVWTDMRPLSLRKKMEESSQEN</sequence>
<dbReference type="AlphaFoldDB" id="A0A975Y629"/>
<dbReference type="PANTHER" id="PTHR38444:SF1">
    <property type="entry name" value="ENTEROBACTIN BIOSYNTHESIS PROTEIN YBDZ"/>
    <property type="match status" value="1"/>
</dbReference>
<dbReference type="KEGG" id="rsin:B6N60_03547"/>
<dbReference type="SMART" id="SM00923">
    <property type="entry name" value="MbtH"/>
    <property type="match status" value="1"/>
</dbReference>
<dbReference type="InterPro" id="IPR005153">
    <property type="entry name" value="MbtH-like_dom"/>
</dbReference>
<evidence type="ECO:0000313" key="2">
    <source>
        <dbReference type="EMBL" id="QXE24837.1"/>
    </source>
</evidence>
<organism evidence="2 3">
    <name type="scientific">Richelia sinica FACHB-800</name>
    <dbReference type="NCBI Taxonomy" id="1357546"/>
    <lineage>
        <taxon>Bacteria</taxon>
        <taxon>Bacillati</taxon>
        <taxon>Cyanobacteriota</taxon>
        <taxon>Cyanophyceae</taxon>
        <taxon>Nostocales</taxon>
        <taxon>Nostocaceae</taxon>
        <taxon>Richelia</taxon>
    </lineage>
</organism>
<dbReference type="GO" id="GO:0005829">
    <property type="term" value="C:cytosol"/>
    <property type="evidence" value="ECO:0007669"/>
    <property type="project" value="TreeGrafter"/>
</dbReference>
<gene>
    <name evidence="2" type="ORF">B6N60_03547</name>
</gene>
<reference evidence="2" key="1">
    <citation type="submission" date="2017-04" db="EMBL/GenBank/DDBJ databases">
        <title>Genome deletions in a multicellular cyanobacterial endosymbiont for morphological adaptation in marine diatoms.</title>
        <authorList>
            <person name="Wang Y."/>
            <person name="Gao H."/>
            <person name="Li R."/>
            <person name="Xu X."/>
        </authorList>
    </citation>
    <scope>NUCLEOTIDE SEQUENCE</scope>
    <source>
        <strain evidence="2">FACHB 800</strain>
    </source>
</reference>
<dbReference type="PANTHER" id="PTHR38444">
    <property type="entry name" value="ENTEROBACTIN BIOSYNTHESIS PROTEIN YBDZ"/>
    <property type="match status" value="1"/>
</dbReference>
<evidence type="ECO:0000313" key="3">
    <source>
        <dbReference type="Proteomes" id="UP000683511"/>
    </source>
</evidence>
<dbReference type="Proteomes" id="UP000683511">
    <property type="component" value="Chromosome"/>
</dbReference>
<accession>A0A975Y629</accession>
<dbReference type="Pfam" id="PF03621">
    <property type="entry name" value="MbtH"/>
    <property type="match status" value="1"/>
</dbReference>
<dbReference type="GO" id="GO:0019290">
    <property type="term" value="P:siderophore biosynthetic process"/>
    <property type="evidence" value="ECO:0007669"/>
    <property type="project" value="TreeGrafter"/>
</dbReference>
<dbReference type="EMBL" id="CP021056">
    <property type="protein sequence ID" value="QXE24837.1"/>
    <property type="molecule type" value="Genomic_DNA"/>
</dbReference>
<feature type="domain" description="MbtH-like" evidence="1">
    <location>
        <begin position="2"/>
        <end position="52"/>
    </location>
</feature>
<keyword evidence="3" id="KW-1185">Reference proteome</keyword>